<dbReference type="RefSeq" id="WP_207338704.1">
    <property type="nucleotide sequence ID" value="NZ_JAFMYU010000037.1"/>
</dbReference>
<dbReference type="GO" id="GO:0009307">
    <property type="term" value="P:DNA restriction-modification system"/>
    <property type="evidence" value="ECO:0007669"/>
    <property type="project" value="UniProtKB-KW"/>
</dbReference>
<comment type="similarity">
    <text evidence="7">Belongs to the class I-like SAM-binding methyltransferase superfamily. C5-methyltransferase family.</text>
</comment>
<dbReference type="GO" id="GO:0003886">
    <property type="term" value="F:DNA (cytosine-5-)-methyltransferase activity"/>
    <property type="evidence" value="ECO:0007669"/>
    <property type="project" value="UniProtKB-EC"/>
</dbReference>
<dbReference type="GO" id="GO:0044027">
    <property type="term" value="P:negative regulation of gene expression via chromosomal CpG island methylation"/>
    <property type="evidence" value="ECO:0007669"/>
    <property type="project" value="TreeGrafter"/>
</dbReference>
<evidence type="ECO:0000256" key="1">
    <source>
        <dbReference type="ARBA" id="ARBA00011975"/>
    </source>
</evidence>
<evidence type="ECO:0000256" key="3">
    <source>
        <dbReference type="ARBA" id="ARBA00022679"/>
    </source>
</evidence>
<dbReference type="PRINTS" id="PR00105">
    <property type="entry name" value="C5METTRFRASE"/>
</dbReference>
<keyword evidence="5" id="KW-0680">Restriction system</keyword>
<dbReference type="PANTHER" id="PTHR10629">
    <property type="entry name" value="CYTOSINE-SPECIFIC METHYLTRANSFERASE"/>
    <property type="match status" value="1"/>
</dbReference>
<organism evidence="8 9">
    <name type="scientific">Fibrella aquatilis</name>
    <dbReference type="NCBI Taxonomy" id="2817059"/>
    <lineage>
        <taxon>Bacteria</taxon>
        <taxon>Pseudomonadati</taxon>
        <taxon>Bacteroidota</taxon>
        <taxon>Cytophagia</taxon>
        <taxon>Cytophagales</taxon>
        <taxon>Spirosomataceae</taxon>
        <taxon>Fibrella</taxon>
    </lineage>
</organism>
<dbReference type="EC" id="2.1.1.37" evidence="1"/>
<sequence length="452" mass="50454">MLTAVSLFSNCGAGDVGYRRADFQFEVMAELEPNRLDVCERNHPGTKGVPGDLRTTWQQVVADWHQRQEGNRPDLLCACPPCQGMSSARAGLGAGSDPKKWEVDERNLLVEVVANVVRSLQPRLVVLENVPQFLTRLVKHPDTDDGISAPNLLLERIGVDYAAFPVVVDMADYGVPQTRKRTFITLVRRDEPCLVLLNQSRKIPFPIPTHEGDKRISFGQFFTQYNLSPLNPLRAEEAVDAQDPLHAVPVWDNGVDDRRYAMVQATALNGGSAWDNKACSIGCNNENESINDEMAVCPQCGNPLLRPVVKDKKTGDWRLIQGFRNSSYRRLDERLVASTVTTASAHLGSDINIHPTQNRLLSVRECALLQTFPWDFDWGKTLERGHLNKIREMIGEAVPPLFTQAHGLVLNNLLEGTADLDSLMDINNTRSRRARIKLGLPPQPVQDQPTLF</sequence>
<evidence type="ECO:0000313" key="8">
    <source>
        <dbReference type="EMBL" id="MBO0934738.1"/>
    </source>
</evidence>
<name>A0A939GBG6_9BACT</name>
<keyword evidence="4 7" id="KW-0949">S-adenosyl-L-methionine</keyword>
<dbReference type="AlphaFoldDB" id="A0A939GBG6"/>
<evidence type="ECO:0000256" key="5">
    <source>
        <dbReference type="ARBA" id="ARBA00022747"/>
    </source>
</evidence>
<evidence type="ECO:0000256" key="4">
    <source>
        <dbReference type="ARBA" id="ARBA00022691"/>
    </source>
</evidence>
<dbReference type="Proteomes" id="UP000664795">
    <property type="component" value="Unassembled WGS sequence"/>
</dbReference>
<keyword evidence="2 7" id="KW-0489">Methyltransferase</keyword>
<evidence type="ECO:0000313" key="9">
    <source>
        <dbReference type="Proteomes" id="UP000664795"/>
    </source>
</evidence>
<dbReference type="Gene3D" id="3.90.120.10">
    <property type="entry name" value="DNA Methylase, subunit A, domain 2"/>
    <property type="match status" value="1"/>
</dbReference>
<dbReference type="PROSITE" id="PS51679">
    <property type="entry name" value="SAM_MT_C5"/>
    <property type="match status" value="1"/>
</dbReference>
<dbReference type="EMBL" id="JAFMYU010000037">
    <property type="protein sequence ID" value="MBO0934738.1"/>
    <property type="molecule type" value="Genomic_DNA"/>
</dbReference>
<dbReference type="GO" id="GO:0032259">
    <property type="term" value="P:methylation"/>
    <property type="evidence" value="ECO:0007669"/>
    <property type="project" value="UniProtKB-KW"/>
</dbReference>
<accession>A0A939GBG6</accession>
<evidence type="ECO:0000256" key="7">
    <source>
        <dbReference type="PROSITE-ProRule" id="PRU01016"/>
    </source>
</evidence>
<gene>
    <name evidence="8" type="ORF">J2I48_27255</name>
</gene>
<dbReference type="InterPro" id="IPR050390">
    <property type="entry name" value="C5-Methyltransferase"/>
</dbReference>
<keyword evidence="3 7" id="KW-0808">Transferase</keyword>
<dbReference type="Pfam" id="PF00145">
    <property type="entry name" value="DNA_methylase"/>
    <property type="match status" value="1"/>
</dbReference>
<dbReference type="InterPro" id="IPR029063">
    <property type="entry name" value="SAM-dependent_MTases_sf"/>
</dbReference>
<comment type="caution">
    <text evidence="8">The sequence shown here is derived from an EMBL/GenBank/DDBJ whole genome shotgun (WGS) entry which is preliminary data.</text>
</comment>
<dbReference type="GO" id="GO:0003677">
    <property type="term" value="F:DNA binding"/>
    <property type="evidence" value="ECO:0007669"/>
    <property type="project" value="TreeGrafter"/>
</dbReference>
<proteinExistence type="inferred from homology"/>
<evidence type="ECO:0000256" key="6">
    <source>
        <dbReference type="ARBA" id="ARBA00047422"/>
    </source>
</evidence>
<dbReference type="InterPro" id="IPR001525">
    <property type="entry name" value="C5_MeTfrase"/>
</dbReference>
<protein>
    <recommendedName>
        <fullName evidence="1">DNA (cytosine-5-)-methyltransferase</fullName>
        <ecNumber evidence="1">2.1.1.37</ecNumber>
    </recommendedName>
</protein>
<dbReference type="Gene3D" id="3.40.50.150">
    <property type="entry name" value="Vaccinia Virus protein VP39"/>
    <property type="match status" value="1"/>
</dbReference>
<dbReference type="PANTHER" id="PTHR10629:SF50">
    <property type="entry name" value="DNA (CYTOSINE-5)-METHYLTRANSFERASE CMT3"/>
    <property type="match status" value="1"/>
</dbReference>
<evidence type="ECO:0000256" key="2">
    <source>
        <dbReference type="ARBA" id="ARBA00022603"/>
    </source>
</evidence>
<feature type="active site" evidence="7">
    <location>
        <position position="82"/>
    </location>
</feature>
<reference evidence="8 9" key="1">
    <citation type="submission" date="2021-03" db="EMBL/GenBank/DDBJ databases">
        <title>Fibrella sp. HMF5036 genome sequencing and assembly.</title>
        <authorList>
            <person name="Kang H."/>
            <person name="Kim H."/>
            <person name="Bae S."/>
            <person name="Joh K."/>
        </authorList>
    </citation>
    <scope>NUCLEOTIDE SEQUENCE [LARGE SCALE GENOMIC DNA]</scope>
    <source>
        <strain evidence="8 9">HMF5036</strain>
    </source>
</reference>
<dbReference type="SUPFAM" id="SSF53335">
    <property type="entry name" value="S-adenosyl-L-methionine-dependent methyltransferases"/>
    <property type="match status" value="1"/>
</dbReference>
<keyword evidence="9" id="KW-1185">Reference proteome</keyword>
<comment type="catalytic activity">
    <reaction evidence="6">
        <text>a 2'-deoxycytidine in DNA + S-adenosyl-L-methionine = a 5-methyl-2'-deoxycytidine in DNA + S-adenosyl-L-homocysteine + H(+)</text>
        <dbReference type="Rhea" id="RHEA:13681"/>
        <dbReference type="Rhea" id="RHEA-COMP:11369"/>
        <dbReference type="Rhea" id="RHEA-COMP:11370"/>
        <dbReference type="ChEBI" id="CHEBI:15378"/>
        <dbReference type="ChEBI" id="CHEBI:57856"/>
        <dbReference type="ChEBI" id="CHEBI:59789"/>
        <dbReference type="ChEBI" id="CHEBI:85452"/>
        <dbReference type="ChEBI" id="CHEBI:85454"/>
        <dbReference type="EC" id="2.1.1.37"/>
    </reaction>
</comment>